<dbReference type="InterPro" id="IPR045021">
    <property type="entry name" value="PSI1/2/3"/>
</dbReference>
<feature type="compositionally biased region" description="Basic and acidic residues" evidence="1">
    <location>
        <begin position="46"/>
        <end position="69"/>
    </location>
</feature>
<keyword evidence="4" id="KW-1185">Reference proteome</keyword>
<dbReference type="Proteomes" id="UP001154282">
    <property type="component" value="Unassembled WGS sequence"/>
</dbReference>
<feature type="region of interest" description="Disordered" evidence="1">
    <location>
        <begin position="491"/>
        <end position="581"/>
    </location>
</feature>
<evidence type="ECO:0000259" key="2">
    <source>
        <dbReference type="Pfam" id="PF11961"/>
    </source>
</evidence>
<dbReference type="PANTHER" id="PTHR31730:SF2">
    <property type="entry name" value="PROTEIN PSK SIMULATOR 3"/>
    <property type="match status" value="1"/>
</dbReference>
<comment type="caution">
    <text evidence="3">The sequence shown here is derived from an EMBL/GenBank/DDBJ whole genome shotgun (WGS) entry which is preliminary data.</text>
</comment>
<evidence type="ECO:0000256" key="1">
    <source>
        <dbReference type="SAM" id="MobiDB-lite"/>
    </source>
</evidence>
<feature type="compositionally biased region" description="Low complexity" evidence="1">
    <location>
        <begin position="94"/>
        <end position="103"/>
    </location>
</feature>
<dbReference type="EMBL" id="CAMGYJ010000004">
    <property type="protein sequence ID" value="CAI0403974.1"/>
    <property type="molecule type" value="Genomic_DNA"/>
</dbReference>
<evidence type="ECO:0000313" key="4">
    <source>
        <dbReference type="Proteomes" id="UP001154282"/>
    </source>
</evidence>
<feature type="compositionally biased region" description="Polar residues" evidence="1">
    <location>
        <begin position="70"/>
        <end position="84"/>
    </location>
</feature>
<organism evidence="3 4">
    <name type="scientific">Linum tenue</name>
    <dbReference type="NCBI Taxonomy" id="586396"/>
    <lineage>
        <taxon>Eukaryota</taxon>
        <taxon>Viridiplantae</taxon>
        <taxon>Streptophyta</taxon>
        <taxon>Embryophyta</taxon>
        <taxon>Tracheophyta</taxon>
        <taxon>Spermatophyta</taxon>
        <taxon>Magnoliopsida</taxon>
        <taxon>eudicotyledons</taxon>
        <taxon>Gunneridae</taxon>
        <taxon>Pentapetalae</taxon>
        <taxon>rosids</taxon>
        <taxon>fabids</taxon>
        <taxon>Malpighiales</taxon>
        <taxon>Linaceae</taxon>
        <taxon>Linum</taxon>
    </lineage>
</organism>
<dbReference type="Pfam" id="PF11961">
    <property type="entry name" value="DUF3475"/>
    <property type="match status" value="1"/>
</dbReference>
<accession>A0AAV0J2C6</accession>
<dbReference type="GO" id="GO:0045927">
    <property type="term" value="P:positive regulation of growth"/>
    <property type="evidence" value="ECO:0007669"/>
    <property type="project" value="InterPro"/>
</dbReference>
<proteinExistence type="predicted"/>
<protein>
    <recommendedName>
        <fullName evidence="2">DUF3475 domain-containing protein</fullName>
    </recommendedName>
</protein>
<sequence>MGGRSSKNGKAPRVLNSNGHLPQNGRHRYNSNDQRIRAGGDSGAGELDHGSKSKQNELRGKPQRSEELQKQSFPYSSPANNSTDEFYDGIPLYSSSRSKSTGSRQGAVSKVSEVSSRLGRVGSVGLGKAVEVLDTLGSSMTNLNPKGGFAFAATTKGNELEILAFEVANTIVKGFNLMQSLSKRNIKRLKELLPSEGVQNLVSVNTDELLRIFAADKRDELKVFSCEVFRFGNRCKDPQWHNLDRYFEKISKEFAPQRQLQDEAESVMEVLMILVQNTAELYQELQLLDKLDQEYQRKLSEDDKPGKGQKGDGTAILRAELKSQKKEVRNLKKKSLWSRSLEEVTGKLVDVVRFLLMEIDDTFGREDSSALVESSASCHQRLGPVGLSLHYANVVLQIDDIISIIGIKDEMEKTLAWLVPMSTNTAKDHHGFGWVGEWANSASEGSRRSVSGNNDFIRIESLHHADKEKTETYILELLLWLHHLVSKSKKASSARVDASKSPPLPPLEEKPDTAESEPPPQITIEEQRTTESTDEEEGKDDGGSLETSKSEDFTITLLTTKTKLENNVGGDVQSEVNSMSA</sequence>
<dbReference type="AlphaFoldDB" id="A0AAV0J2C6"/>
<dbReference type="InterPro" id="IPR021864">
    <property type="entry name" value="DUF3475"/>
</dbReference>
<feature type="domain" description="DUF3475" evidence="2">
    <location>
        <begin position="162"/>
        <end position="217"/>
    </location>
</feature>
<feature type="region of interest" description="Disordered" evidence="1">
    <location>
        <begin position="1"/>
        <end position="112"/>
    </location>
</feature>
<dbReference type="PANTHER" id="PTHR31730">
    <property type="entry name" value="OS01G0873900 PROTEIN"/>
    <property type="match status" value="1"/>
</dbReference>
<evidence type="ECO:0000313" key="3">
    <source>
        <dbReference type="EMBL" id="CAI0403974.1"/>
    </source>
</evidence>
<reference evidence="3" key="1">
    <citation type="submission" date="2022-08" db="EMBL/GenBank/DDBJ databases">
        <authorList>
            <person name="Gutierrez-Valencia J."/>
        </authorList>
    </citation>
    <scope>NUCLEOTIDE SEQUENCE</scope>
</reference>
<name>A0AAV0J2C6_9ROSI</name>
<gene>
    <name evidence="3" type="ORF">LITE_LOCUS12272</name>
</gene>